<dbReference type="InterPro" id="IPR022761">
    <property type="entry name" value="Fumarate_lyase_N"/>
</dbReference>
<dbReference type="InterPro" id="IPR000362">
    <property type="entry name" value="Fumarate_lyase_fam"/>
</dbReference>
<keyword evidence="6" id="KW-1185">Reference proteome</keyword>
<dbReference type="Pfam" id="PF00206">
    <property type="entry name" value="Lyase_1"/>
    <property type="match status" value="1"/>
</dbReference>
<dbReference type="GO" id="GO:0016829">
    <property type="term" value="F:lyase activity"/>
    <property type="evidence" value="ECO:0007669"/>
    <property type="project" value="UniProtKB-KW"/>
</dbReference>
<dbReference type="PANTHER" id="PTHR43172:SF2">
    <property type="entry name" value="ADENYLOSUCCINATE LYASE C-TERMINAL DOMAIN-CONTAINING PROTEIN"/>
    <property type="match status" value="1"/>
</dbReference>
<name>A0A4R1HYW8_PSEEN</name>
<dbReference type="Proteomes" id="UP000295560">
    <property type="component" value="Unassembled WGS sequence"/>
</dbReference>
<keyword evidence="1" id="KW-0456">Lyase</keyword>
<dbReference type="OrthoDB" id="9768878at2"/>
<dbReference type="PRINTS" id="PR00149">
    <property type="entry name" value="FUMRATELYASE"/>
</dbReference>
<reference evidence="5 6" key="1">
    <citation type="submission" date="2019-03" db="EMBL/GenBank/DDBJ databases">
        <title>Sequencing the genomes of 1000 actinobacteria strains.</title>
        <authorList>
            <person name="Klenk H.-P."/>
        </authorList>
    </citation>
    <scope>NUCLEOTIDE SEQUENCE [LARGE SCALE GENOMIC DNA]</scope>
    <source>
        <strain evidence="5 6">DSM 44969</strain>
    </source>
</reference>
<proteinExistence type="inferred from homology"/>
<accession>A0A4R1HYW8</accession>
<comment type="caution">
    <text evidence="5">The sequence shown here is derived from an EMBL/GenBank/DDBJ whole genome shotgun (WGS) entry which is preliminary data.</text>
</comment>
<dbReference type="InterPro" id="IPR008948">
    <property type="entry name" value="L-Aspartase-like"/>
</dbReference>
<evidence type="ECO:0000313" key="5">
    <source>
        <dbReference type="EMBL" id="TCK26751.1"/>
    </source>
</evidence>
<protein>
    <submittedName>
        <fullName evidence="5">3-carboxy-cis,cis-muconate cycloisomerase</fullName>
    </submittedName>
</protein>
<dbReference type="PRINTS" id="PR00145">
    <property type="entry name" value="ARGSUCLYASE"/>
</dbReference>
<dbReference type="SUPFAM" id="SSF48557">
    <property type="entry name" value="L-aspartase-like"/>
    <property type="match status" value="1"/>
</dbReference>
<evidence type="ECO:0000256" key="1">
    <source>
        <dbReference type="ARBA" id="ARBA00023239"/>
    </source>
</evidence>
<gene>
    <name evidence="5" type="ORF">EV378_2596</name>
</gene>
<comment type="similarity">
    <text evidence="2">Belongs to the class-II fumarase/aspartase family.</text>
</comment>
<feature type="domain" description="Adenylosuccinate lyase C-terminal" evidence="4">
    <location>
        <begin position="370"/>
        <end position="448"/>
    </location>
</feature>
<dbReference type="PANTHER" id="PTHR43172">
    <property type="entry name" value="ADENYLOSUCCINATE LYASE"/>
    <property type="match status" value="1"/>
</dbReference>
<dbReference type="RefSeq" id="WP_132424460.1">
    <property type="nucleotide sequence ID" value="NZ_SMFZ01000001.1"/>
</dbReference>
<evidence type="ECO:0000256" key="3">
    <source>
        <dbReference type="SAM" id="MobiDB-lite"/>
    </source>
</evidence>
<dbReference type="GO" id="GO:0016853">
    <property type="term" value="F:isomerase activity"/>
    <property type="evidence" value="ECO:0007669"/>
    <property type="project" value="UniProtKB-KW"/>
</dbReference>
<dbReference type="InterPro" id="IPR019468">
    <property type="entry name" value="AdenyloSucc_lyase_C"/>
</dbReference>
<dbReference type="Gene3D" id="1.20.200.10">
    <property type="entry name" value="Fumarase/aspartase (Central domain)"/>
    <property type="match status" value="1"/>
</dbReference>
<evidence type="ECO:0000259" key="4">
    <source>
        <dbReference type="SMART" id="SM00998"/>
    </source>
</evidence>
<dbReference type="AlphaFoldDB" id="A0A4R1HYW8"/>
<dbReference type="Pfam" id="PF10397">
    <property type="entry name" value="ADSL_C"/>
    <property type="match status" value="1"/>
</dbReference>
<sequence length="507" mass="53523">MDVGAPITQAPPFTLLTQLVGDPDQLEIFSERGAIESWLAVERALALAQAEHGILTDDEAVAIASAARYDNVDRARLWGSARNVGYPILGLVGEIGRSLGRHDAGRVHFGATTQDIMDSGLALQIVRSVGALDRDLGLLGDAVARRAVEHAHTVMPARTHGQQAVPTTFGATLGTLLAELTRHRARLAEGRARLSVVSLFGAGGTAAALGPRSREVRASVARLLRLRDPGVSWHVGRDVVAEFGWLCTTVTATCARFARNIVDLSRTEIGEVFEPYATHRGASSTMPQKANPISSEILIGLAGTAGSLASSLARIQEAGHERAAGEWQIEWQVLPQLAVLAGSALKEATTLADGMRVDARRMRANLDLDGGLVMAEAQMMRLADDIGHDVAHDLVYTAAHRARERGGGLADALYEAAGARGRPDLLRAPLPTPESHLGEAATAVRTAVDQWSRTPPGAPEPDPPVAGLATTGPRPPVPGAASPDPPHLRSESLVAQKHAASEIESRS</sequence>
<evidence type="ECO:0000313" key="6">
    <source>
        <dbReference type="Proteomes" id="UP000295560"/>
    </source>
</evidence>
<dbReference type="EMBL" id="SMFZ01000001">
    <property type="protein sequence ID" value="TCK26751.1"/>
    <property type="molecule type" value="Genomic_DNA"/>
</dbReference>
<dbReference type="CDD" id="cd01597">
    <property type="entry name" value="pCLME"/>
    <property type="match status" value="1"/>
</dbReference>
<evidence type="ECO:0000256" key="2">
    <source>
        <dbReference type="ARBA" id="ARBA00034772"/>
    </source>
</evidence>
<keyword evidence="5" id="KW-0413">Isomerase</keyword>
<organism evidence="5 6">
    <name type="scientific">Pseudonocardia endophytica</name>
    <dbReference type="NCBI Taxonomy" id="401976"/>
    <lineage>
        <taxon>Bacteria</taxon>
        <taxon>Bacillati</taxon>
        <taxon>Actinomycetota</taxon>
        <taxon>Actinomycetes</taxon>
        <taxon>Pseudonocardiales</taxon>
        <taxon>Pseudonocardiaceae</taxon>
        <taxon>Pseudonocardia</taxon>
    </lineage>
</organism>
<dbReference type="Gene3D" id="1.10.40.30">
    <property type="entry name" value="Fumarase/aspartase (C-terminal domain)"/>
    <property type="match status" value="1"/>
</dbReference>
<feature type="region of interest" description="Disordered" evidence="3">
    <location>
        <begin position="446"/>
        <end position="507"/>
    </location>
</feature>
<dbReference type="SMART" id="SM00998">
    <property type="entry name" value="ADSL_C"/>
    <property type="match status" value="1"/>
</dbReference>